<dbReference type="HOGENOM" id="CLU_1723598_0_0_1"/>
<organism evidence="3 4">
    <name type="scientific">Tilletiaria anomala (strain ATCC 24038 / CBS 436.72 / UBC 951)</name>
    <dbReference type="NCBI Taxonomy" id="1037660"/>
    <lineage>
        <taxon>Eukaryota</taxon>
        <taxon>Fungi</taxon>
        <taxon>Dikarya</taxon>
        <taxon>Basidiomycota</taxon>
        <taxon>Ustilaginomycotina</taxon>
        <taxon>Exobasidiomycetes</taxon>
        <taxon>Georgefischeriales</taxon>
        <taxon>Tilletiariaceae</taxon>
        <taxon>Tilletiaria</taxon>
    </lineage>
</organism>
<feature type="transmembrane region" description="Helical" evidence="1">
    <location>
        <begin position="109"/>
        <end position="128"/>
    </location>
</feature>
<evidence type="ECO:0000256" key="1">
    <source>
        <dbReference type="SAM" id="Phobius"/>
    </source>
</evidence>
<accession>A0A066VSV0</accession>
<protein>
    <recommendedName>
        <fullName evidence="5">MARVEL domain-containing protein</fullName>
    </recommendedName>
</protein>
<dbReference type="Proteomes" id="UP000027361">
    <property type="component" value="Unassembled WGS sequence"/>
</dbReference>
<sequence length="152" mass="16899">MTNVLLIACIILIASGGAMQGSTNIDGIETSKTLRRAATFLLLFINVILALLIGWMWVHVALSLAYGNPKSESQVSPAREMVRVLIGAKVDCESVESTSIDDTIDLKTIFWGVYVVLEAICMTFFARYNWRRLLPPFWEEDGSETGPSKQNR</sequence>
<keyword evidence="2" id="KW-0732">Signal</keyword>
<feature type="chain" id="PRO_5001628414" description="MARVEL domain-containing protein" evidence="2">
    <location>
        <begin position="21"/>
        <end position="152"/>
    </location>
</feature>
<evidence type="ECO:0000313" key="3">
    <source>
        <dbReference type="EMBL" id="KDN41660.1"/>
    </source>
</evidence>
<dbReference type="RefSeq" id="XP_013241789.1">
    <property type="nucleotide sequence ID" value="XM_013386335.1"/>
</dbReference>
<evidence type="ECO:0008006" key="5">
    <source>
        <dbReference type="Google" id="ProtNLM"/>
    </source>
</evidence>
<gene>
    <name evidence="3" type="ORF">K437DRAFT_269601</name>
</gene>
<keyword evidence="1" id="KW-0812">Transmembrane</keyword>
<comment type="caution">
    <text evidence="3">The sequence shown here is derived from an EMBL/GenBank/DDBJ whole genome shotgun (WGS) entry which is preliminary data.</text>
</comment>
<name>A0A066VSV0_TILAU</name>
<proteinExistence type="predicted"/>
<feature type="signal peptide" evidence="2">
    <location>
        <begin position="1"/>
        <end position="20"/>
    </location>
</feature>
<keyword evidence="1" id="KW-0472">Membrane</keyword>
<reference evidence="3 4" key="1">
    <citation type="submission" date="2014-05" db="EMBL/GenBank/DDBJ databases">
        <title>Draft genome sequence of a rare smut relative, Tilletiaria anomala UBC 951.</title>
        <authorList>
            <consortium name="DOE Joint Genome Institute"/>
            <person name="Toome M."/>
            <person name="Kuo A."/>
            <person name="Henrissat B."/>
            <person name="Lipzen A."/>
            <person name="Tritt A."/>
            <person name="Yoshinaga Y."/>
            <person name="Zane M."/>
            <person name="Barry K."/>
            <person name="Grigoriev I.V."/>
            <person name="Spatafora J.W."/>
            <person name="Aimea M.C."/>
        </authorList>
    </citation>
    <scope>NUCLEOTIDE SEQUENCE [LARGE SCALE GENOMIC DNA]</scope>
    <source>
        <strain evidence="3 4">UBC 951</strain>
    </source>
</reference>
<evidence type="ECO:0000313" key="4">
    <source>
        <dbReference type="Proteomes" id="UP000027361"/>
    </source>
</evidence>
<dbReference type="AlphaFoldDB" id="A0A066VSV0"/>
<keyword evidence="4" id="KW-1185">Reference proteome</keyword>
<dbReference type="GeneID" id="25266110"/>
<evidence type="ECO:0000256" key="2">
    <source>
        <dbReference type="SAM" id="SignalP"/>
    </source>
</evidence>
<dbReference type="EMBL" id="JMSN01000077">
    <property type="protein sequence ID" value="KDN41660.1"/>
    <property type="molecule type" value="Genomic_DNA"/>
</dbReference>
<feature type="transmembrane region" description="Helical" evidence="1">
    <location>
        <begin position="37"/>
        <end position="58"/>
    </location>
</feature>
<dbReference type="InParanoid" id="A0A066VSV0"/>
<keyword evidence="1" id="KW-1133">Transmembrane helix</keyword>